<evidence type="ECO:0000313" key="1">
    <source>
        <dbReference type="EMBL" id="KPQ12547.1"/>
    </source>
</evidence>
<gene>
    <name evidence="2" type="ORF">GA0071312_3788</name>
    <name evidence="1" type="ORF">HLUCCO17_00200</name>
</gene>
<sequence length="104" mass="11516">MSKQAETTEMRVAFHGDDPCIDARLVAQAFALTPEQVMAGLRDGAITTLTERGSGADAGRWRLTFFHDNCRLRLIVDETGTILQRSRIDFGETPLPPAMRRPGD</sequence>
<dbReference type="Proteomes" id="UP000182800">
    <property type="component" value="Unassembled WGS sequence"/>
</dbReference>
<name>A0A0P7XB91_9HYPH</name>
<reference evidence="1 3" key="1">
    <citation type="submission" date="2015-09" db="EMBL/GenBank/DDBJ databases">
        <title>Identification and resolution of microdiversity through metagenomic sequencing of parallel consortia.</title>
        <authorList>
            <person name="Nelson W.C."/>
            <person name="Romine M.F."/>
            <person name="Lindemann S.R."/>
        </authorList>
    </citation>
    <scope>NUCLEOTIDE SEQUENCE [LARGE SCALE GENOMIC DNA]</scope>
    <source>
        <strain evidence="1">HL-109</strain>
    </source>
</reference>
<evidence type="ECO:0000313" key="3">
    <source>
        <dbReference type="Proteomes" id="UP000050497"/>
    </source>
</evidence>
<accession>A0A0P7XB91</accession>
<proteinExistence type="predicted"/>
<reference evidence="2 4" key="2">
    <citation type="submission" date="2016-08" db="EMBL/GenBank/DDBJ databases">
        <authorList>
            <person name="Varghese N."/>
            <person name="Submissions Spin"/>
        </authorList>
    </citation>
    <scope>NUCLEOTIDE SEQUENCE [LARGE SCALE GENOMIC DNA]</scope>
    <source>
        <strain evidence="2 4">HL-109</strain>
    </source>
</reference>
<dbReference type="Proteomes" id="UP000050497">
    <property type="component" value="Unassembled WGS sequence"/>
</dbReference>
<dbReference type="EMBL" id="LJSX01000001">
    <property type="protein sequence ID" value="KPQ12547.1"/>
    <property type="molecule type" value="Genomic_DNA"/>
</dbReference>
<dbReference type="Pfam" id="PF20132">
    <property type="entry name" value="DUF6522"/>
    <property type="match status" value="1"/>
</dbReference>
<dbReference type="EMBL" id="FMBM01000003">
    <property type="protein sequence ID" value="SCC82777.1"/>
    <property type="molecule type" value="Genomic_DNA"/>
</dbReference>
<dbReference type="RefSeq" id="WP_238947344.1">
    <property type="nucleotide sequence ID" value="NZ_FMBM01000003.1"/>
</dbReference>
<keyword evidence="4" id="KW-1185">Reference proteome</keyword>
<dbReference type="AlphaFoldDB" id="A0A0P7XB91"/>
<organism evidence="1 3">
    <name type="scientific">Saliniramus fredricksonii</name>
    <dbReference type="NCBI Taxonomy" id="1653334"/>
    <lineage>
        <taxon>Bacteria</taxon>
        <taxon>Pseudomonadati</taxon>
        <taxon>Pseudomonadota</taxon>
        <taxon>Alphaproteobacteria</taxon>
        <taxon>Hyphomicrobiales</taxon>
        <taxon>Salinarimonadaceae</taxon>
        <taxon>Saliniramus</taxon>
    </lineage>
</organism>
<comment type="caution">
    <text evidence="1">The sequence shown here is derived from an EMBL/GenBank/DDBJ whole genome shotgun (WGS) entry which is preliminary data.</text>
</comment>
<evidence type="ECO:0000313" key="4">
    <source>
        <dbReference type="Proteomes" id="UP000182800"/>
    </source>
</evidence>
<protein>
    <submittedName>
        <fullName evidence="1">Uncharacterized protein</fullName>
    </submittedName>
</protein>
<evidence type="ECO:0000313" key="2">
    <source>
        <dbReference type="EMBL" id="SCC82777.1"/>
    </source>
</evidence>
<dbReference type="STRING" id="1653334.GA0071312_3788"/>
<dbReference type="InterPro" id="IPR045389">
    <property type="entry name" value="DUF6522"/>
</dbReference>